<protein>
    <recommendedName>
        <fullName evidence="3">Thioredoxin reductase</fullName>
        <ecNumber evidence="3">1.8.1.9</ecNumber>
    </recommendedName>
</protein>
<dbReference type="PRINTS" id="PR00368">
    <property type="entry name" value="FADPNR"/>
</dbReference>
<dbReference type="PRINTS" id="PR00469">
    <property type="entry name" value="PNDRDTASEII"/>
</dbReference>
<evidence type="ECO:0000256" key="1">
    <source>
        <dbReference type="ARBA" id="ARBA00022630"/>
    </source>
</evidence>
<feature type="domain" description="FAD/NAD(P)-binding" evidence="4">
    <location>
        <begin position="13"/>
        <end position="305"/>
    </location>
</feature>
<keyword evidence="3" id="KW-0676">Redox-active center</keyword>
<dbReference type="SUPFAM" id="SSF51905">
    <property type="entry name" value="FAD/NAD(P)-binding domain"/>
    <property type="match status" value="1"/>
</dbReference>
<evidence type="ECO:0000313" key="5">
    <source>
        <dbReference type="EMBL" id="BET38303.1"/>
    </source>
</evidence>
<dbReference type="EMBL" id="AP028955">
    <property type="protein sequence ID" value="BET38303.1"/>
    <property type="molecule type" value="Genomic_DNA"/>
</dbReference>
<dbReference type="NCBIfam" id="TIGR01292">
    <property type="entry name" value="TRX_reduct"/>
    <property type="match status" value="1"/>
</dbReference>
<dbReference type="Pfam" id="PF07992">
    <property type="entry name" value="Pyr_redox_2"/>
    <property type="match status" value="1"/>
</dbReference>
<reference evidence="6" key="1">
    <citation type="journal article" date="2024" name="FEMS Microbiol. Lett.">
        <title>Genomic insights into Spiroplasma endosymbionts that induce male-killing and protective phenotypes in the pea aphid.</title>
        <authorList>
            <person name="Arai H."/>
            <person name="Legeai F."/>
            <person name="Kageyama D."/>
            <person name="Sugio A."/>
            <person name="Simon J.C."/>
        </authorList>
    </citation>
    <scope>NUCLEOTIDE SEQUENCE [LARGE SCALE GENOMIC DNA]</scope>
    <source>
        <strain evidence="6">sAp269</strain>
    </source>
</reference>
<dbReference type="InterPro" id="IPR005982">
    <property type="entry name" value="Thioredox_Rdtase"/>
</dbReference>
<dbReference type="InterPro" id="IPR023753">
    <property type="entry name" value="FAD/NAD-binding_dom"/>
</dbReference>
<comment type="catalytic activity">
    <reaction evidence="3">
        <text>[thioredoxin]-dithiol + NADP(+) = [thioredoxin]-disulfide + NADPH + H(+)</text>
        <dbReference type="Rhea" id="RHEA:20345"/>
        <dbReference type="Rhea" id="RHEA-COMP:10698"/>
        <dbReference type="Rhea" id="RHEA-COMP:10700"/>
        <dbReference type="ChEBI" id="CHEBI:15378"/>
        <dbReference type="ChEBI" id="CHEBI:29950"/>
        <dbReference type="ChEBI" id="CHEBI:50058"/>
        <dbReference type="ChEBI" id="CHEBI:57783"/>
        <dbReference type="ChEBI" id="CHEBI:58349"/>
        <dbReference type="EC" id="1.8.1.9"/>
    </reaction>
</comment>
<comment type="cofactor">
    <cofactor evidence="3">
        <name>FAD</name>
        <dbReference type="ChEBI" id="CHEBI:57692"/>
    </cofactor>
</comment>
<dbReference type="Proteomes" id="UP001473424">
    <property type="component" value="Chromosome"/>
</dbReference>
<evidence type="ECO:0000256" key="2">
    <source>
        <dbReference type="ARBA" id="ARBA00023002"/>
    </source>
</evidence>
<accession>A0ABM8JLY0</accession>
<dbReference type="RefSeq" id="WP_353306965.1">
    <property type="nucleotide sequence ID" value="NZ_AP028955.1"/>
</dbReference>
<dbReference type="EC" id="1.8.1.9" evidence="3"/>
<dbReference type="InterPro" id="IPR036188">
    <property type="entry name" value="FAD/NAD-bd_sf"/>
</dbReference>
<keyword evidence="2 3" id="KW-0560">Oxidoreductase</keyword>
<evidence type="ECO:0000313" key="6">
    <source>
        <dbReference type="Proteomes" id="UP001473424"/>
    </source>
</evidence>
<organism evidence="5 6">
    <name type="scientific">Spiroplasma ixodetis</name>
    <dbReference type="NCBI Taxonomy" id="2141"/>
    <lineage>
        <taxon>Bacteria</taxon>
        <taxon>Bacillati</taxon>
        <taxon>Mycoplasmatota</taxon>
        <taxon>Mollicutes</taxon>
        <taxon>Entomoplasmatales</taxon>
        <taxon>Spiroplasmataceae</taxon>
        <taxon>Spiroplasma</taxon>
    </lineage>
</organism>
<comment type="similarity">
    <text evidence="3">Belongs to the class-II pyridine nucleotide-disulfide oxidoreductase family.</text>
</comment>
<evidence type="ECO:0000256" key="3">
    <source>
        <dbReference type="RuleBase" id="RU003880"/>
    </source>
</evidence>
<dbReference type="PANTHER" id="PTHR48105">
    <property type="entry name" value="THIOREDOXIN REDUCTASE 1-RELATED-RELATED"/>
    <property type="match status" value="1"/>
</dbReference>
<keyword evidence="1 3" id="KW-0285">Flavoprotein</keyword>
<sequence>MKNHTNKENKYDYDLVVIGGGPAGMTAAIYAQRANLKTVIIEKYIVGGKMIKTSEIENYPGYDYILGPELSEKMQKQVEKLQVEFVTDEVIKITDSENHKIKTVLLSSGDVLIAKGVIITTGSLERKIGIPGEEEYANRGVSNCAVCDGALFKNKIISVVGGGYAACEESLYLTRFTNKVNLIHRRDQFRADDKTVNKVKNNENINLITDHVVLKVLGAEDKKKVGKLEIQNIKTKEISEITTDALFPYIGSDPVTKFVKDLDICDSNGYIIVNDKCQTKIPGLYAAGDVIAKNLRQIVTAVNDGAIAAQYLINFIDNFNE</sequence>
<keyword evidence="3" id="KW-0274">FAD</keyword>
<comment type="subunit">
    <text evidence="3">Homodimer.</text>
</comment>
<name>A0ABM8JLY0_9MOLU</name>
<gene>
    <name evidence="5" type="primary">trxB</name>
    <name evidence="5" type="ORF">SAP269_08920</name>
</gene>
<dbReference type="InterPro" id="IPR050097">
    <property type="entry name" value="Ferredoxin-NADP_redctase_2"/>
</dbReference>
<keyword evidence="6" id="KW-1185">Reference proteome</keyword>
<evidence type="ECO:0000259" key="4">
    <source>
        <dbReference type="Pfam" id="PF07992"/>
    </source>
</evidence>
<dbReference type="Gene3D" id="3.50.50.60">
    <property type="entry name" value="FAD/NAD(P)-binding domain"/>
    <property type="match status" value="2"/>
</dbReference>
<proteinExistence type="inferred from homology"/>